<protein>
    <submittedName>
        <fullName evidence="1">Uncharacterized protein</fullName>
    </submittedName>
</protein>
<name>A0A834P525_VESPE</name>
<sequence length="169" mass="19021">MAPSSGSSLYLESEAFAQKRSWIVRGSGHPFLWPLELYCALAEEEDDFHLVEVNVRDSAMGNVRPSPWATRETIQRENLEGCQCQGPVGPRATTKPVRSHVPSQHRGRRFETILMAVGCVLTAALPCPSERPIAIKALEYRVTALNESTLEESESVLWEHEFVFRTRQP</sequence>
<evidence type="ECO:0000313" key="2">
    <source>
        <dbReference type="Proteomes" id="UP000600918"/>
    </source>
</evidence>
<gene>
    <name evidence="1" type="ORF">H0235_005527</name>
</gene>
<comment type="caution">
    <text evidence="1">The sequence shown here is derived from an EMBL/GenBank/DDBJ whole genome shotgun (WGS) entry which is preliminary data.</text>
</comment>
<proteinExistence type="predicted"/>
<accession>A0A834P525</accession>
<evidence type="ECO:0000313" key="1">
    <source>
        <dbReference type="EMBL" id="KAF7429129.1"/>
    </source>
</evidence>
<organism evidence="1 2">
    <name type="scientific">Vespula pensylvanica</name>
    <name type="common">Western yellow jacket</name>
    <name type="synonym">Wasp</name>
    <dbReference type="NCBI Taxonomy" id="30213"/>
    <lineage>
        <taxon>Eukaryota</taxon>
        <taxon>Metazoa</taxon>
        <taxon>Ecdysozoa</taxon>
        <taxon>Arthropoda</taxon>
        <taxon>Hexapoda</taxon>
        <taxon>Insecta</taxon>
        <taxon>Pterygota</taxon>
        <taxon>Neoptera</taxon>
        <taxon>Endopterygota</taxon>
        <taxon>Hymenoptera</taxon>
        <taxon>Apocrita</taxon>
        <taxon>Aculeata</taxon>
        <taxon>Vespoidea</taxon>
        <taxon>Vespidae</taxon>
        <taxon>Vespinae</taxon>
        <taxon>Vespula</taxon>
    </lineage>
</organism>
<reference evidence="1" key="1">
    <citation type="journal article" date="2020" name="G3 (Bethesda)">
        <title>High-Quality Assemblies for Three Invasive Social Wasps from the &lt;i&gt;Vespula&lt;/i&gt; Genus.</title>
        <authorList>
            <person name="Harrop T.W.R."/>
            <person name="Guhlin J."/>
            <person name="McLaughlin G.M."/>
            <person name="Permina E."/>
            <person name="Stockwell P."/>
            <person name="Gilligan J."/>
            <person name="Le Lec M.F."/>
            <person name="Gruber M.A.M."/>
            <person name="Quinn O."/>
            <person name="Lovegrove M."/>
            <person name="Duncan E.J."/>
            <person name="Remnant E.J."/>
            <person name="Van Eeckhoven J."/>
            <person name="Graham B."/>
            <person name="Knapp R.A."/>
            <person name="Langford K.W."/>
            <person name="Kronenberg Z."/>
            <person name="Press M.O."/>
            <person name="Eacker S.M."/>
            <person name="Wilson-Rankin E.E."/>
            <person name="Purcell J."/>
            <person name="Lester P.J."/>
            <person name="Dearden P.K."/>
        </authorList>
    </citation>
    <scope>NUCLEOTIDE SEQUENCE</scope>
    <source>
        <strain evidence="1">Volc-1</strain>
    </source>
</reference>
<keyword evidence="2" id="KW-1185">Reference proteome</keyword>
<dbReference type="AlphaFoldDB" id="A0A834P525"/>
<dbReference type="Proteomes" id="UP000600918">
    <property type="component" value="Unassembled WGS sequence"/>
</dbReference>
<dbReference type="EMBL" id="JACSDY010000004">
    <property type="protein sequence ID" value="KAF7429129.1"/>
    <property type="molecule type" value="Genomic_DNA"/>
</dbReference>